<dbReference type="Pfam" id="PF13445">
    <property type="entry name" value="zf-RING_UBOX"/>
    <property type="match status" value="1"/>
</dbReference>
<dbReference type="OrthoDB" id="5864130at2759"/>
<evidence type="ECO:0000256" key="1">
    <source>
        <dbReference type="ARBA" id="ARBA00022723"/>
    </source>
</evidence>
<dbReference type="Gene3D" id="3.30.40.10">
    <property type="entry name" value="Zinc/RING finger domain, C3HC4 (zinc finger)"/>
    <property type="match status" value="1"/>
</dbReference>
<dbReference type="SUPFAM" id="SSF57850">
    <property type="entry name" value="RING/U-box"/>
    <property type="match status" value="1"/>
</dbReference>
<name>A0A3P7QIQ5_CYLGO</name>
<evidence type="ECO:0000256" key="3">
    <source>
        <dbReference type="ARBA" id="ARBA00022833"/>
    </source>
</evidence>
<evidence type="ECO:0000313" key="7">
    <source>
        <dbReference type="Proteomes" id="UP000271889"/>
    </source>
</evidence>
<evidence type="ECO:0000259" key="5">
    <source>
        <dbReference type="PROSITE" id="PS50089"/>
    </source>
</evidence>
<protein>
    <recommendedName>
        <fullName evidence="5">RING-type domain-containing protein</fullName>
    </recommendedName>
</protein>
<organism evidence="6 7">
    <name type="scientific">Cylicostephanus goldi</name>
    <name type="common">Nematode worm</name>
    <dbReference type="NCBI Taxonomy" id="71465"/>
    <lineage>
        <taxon>Eukaryota</taxon>
        <taxon>Metazoa</taxon>
        <taxon>Ecdysozoa</taxon>
        <taxon>Nematoda</taxon>
        <taxon>Chromadorea</taxon>
        <taxon>Rhabditida</taxon>
        <taxon>Rhabditina</taxon>
        <taxon>Rhabditomorpha</taxon>
        <taxon>Strongyloidea</taxon>
        <taxon>Strongylidae</taxon>
        <taxon>Cylicostephanus</taxon>
    </lineage>
</organism>
<dbReference type="InterPro" id="IPR027370">
    <property type="entry name" value="Znf-RING_euk"/>
</dbReference>
<keyword evidence="3" id="KW-0862">Zinc</keyword>
<dbReference type="EMBL" id="UYRV01117626">
    <property type="protein sequence ID" value="VDN30746.1"/>
    <property type="molecule type" value="Genomic_DNA"/>
</dbReference>
<dbReference type="SMART" id="SM00184">
    <property type="entry name" value="RING"/>
    <property type="match status" value="1"/>
</dbReference>
<keyword evidence="7" id="KW-1185">Reference proteome</keyword>
<dbReference type="InterPro" id="IPR017907">
    <property type="entry name" value="Znf_RING_CS"/>
</dbReference>
<proteinExistence type="predicted"/>
<dbReference type="InterPro" id="IPR013083">
    <property type="entry name" value="Znf_RING/FYVE/PHD"/>
</dbReference>
<dbReference type="GO" id="GO:0008270">
    <property type="term" value="F:zinc ion binding"/>
    <property type="evidence" value="ECO:0007669"/>
    <property type="project" value="UniProtKB-KW"/>
</dbReference>
<accession>A0A3P7QIQ5</accession>
<evidence type="ECO:0000313" key="6">
    <source>
        <dbReference type="EMBL" id="VDN30746.1"/>
    </source>
</evidence>
<dbReference type="Proteomes" id="UP000271889">
    <property type="component" value="Unassembled WGS sequence"/>
</dbReference>
<keyword evidence="1" id="KW-0479">Metal-binding</keyword>
<dbReference type="PANTHER" id="PTHR10131:SF151">
    <property type="entry name" value="TNF RECEPTOR ASSOCIATED FACTOR (TRAF) HOMOLOG"/>
    <property type="match status" value="1"/>
</dbReference>
<feature type="domain" description="RING-type" evidence="5">
    <location>
        <begin position="17"/>
        <end position="54"/>
    </location>
</feature>
<dbReference type="GO" id="GO:0043122">
    <property type="term" value="P:regulation of canonical NF-kappaB signal transduction"/>
    <property type="evidence" value="ECO:0007669"/>
    <property type="project" value="TreeGrafter"/>
</dbReference>
<dbReference type="PROSITE" id="PS00518">
    <property type="entry name" value="ZF_RING_1"/>
    <property type="match status" value="1"/>
</dbReference>
<evidence type="ECO:0000256" key="2">
    <source>
        <dbReference type="ARBA" id="ARBA00022771"/>
    </source>
</evidence>
<dbReference type="PROSITE" id="PS50089">
    <property type="entry name" value="ZF_RING_2"/>
    <property type="match status" value="1"/>
</dbReference>
<evidence type="ECO:0000256" key="4">
    <source>
        <dbReference type="PROSITE-ProRule" id="PRU00175"/>
    </source>
</evidence>
<reference evidence="6 7" key="1">
    <citation type="submission" date="2018-11" db="EMBL/GenBank/DDBJ databases">
        <authorList>
            <consortium name="Pathogen Informatics"/>
        </authorList>
    </citation>
    <scope>NUCLEOTIDE SEQUENCE [LARGE SCALE GENOMIC DNA]</scope>
</reference>
<dbReference type="InterPro" id="IPR001841">
    <property type="entry name" value="Znf_RING"/>
</dbReference>
<gene>
    <name evidence="6" type="ORF">CGOC_LOCUS11626</name>
</gene>
<dbReference type="AlphaFoldDB" id="A0A3P7QIQ5"/>
<sequence length="174" mass="19220">MSFDILFTEGLPSDCACPVCDQALRAPVITACGHNFCKCCISTENGPVPCPVCQSEIAIGSLKADKSKHRQVRALIVQCPYFHYGCEWTGPLKELKAKACRMLRLPRSPMYQWLRQDSVGMPNGTTLGKMSSTRKMPVLQCDSEKLQHGKALEGGYLKAEDKAKRNLLENGILT</sequence>
<keyword evidence="2 4" id="KW-0863">Zinc-finger</keyword>
<dbReference type="PANTHER" id="PTHR10131">
    <property type="entry name" value="TNF RECEPTOR ASSOCIATED FACTOR"/>
    <property type="match status" value="1"/>
</dbReference>